<sequence length="228" mass="26163">MANTLEEFDQFMGQGVNAIEADVTFSPNGTALKFYHGPGCDTGRDCYRQTEIGTYLTYVKDTVSAVATLKRPRTILVAYWWPLRVPPPEIKCSARGHERWGSATRPYVIPYIRKATGDIKKVLSGHNAPYSFQRNAVCFDVSGYSFLSTISKLYEDLGVTRHRWQGDGAQNHLIDFYPTIRMSLVTKRRNSNSSAKNYVDKAYVWTADSPCTIRRFLRYFFDDFFMNR</sequence>
<keyword evidence="2" id="KW-0479">Metal-binding</keyword>
<keyword evidence="4" id="KW-1015">Disulfide bond</keyword>
<gene>
    <name evidence="6" type="ORF">HPB48_018052</name>
</gene>
<dbReference type="VEuPathDB" id="VectorBase:HLOH_052122"/>
<keyword evidence="5" id="KW-0456">Lyase</keyword>
<accession>A0A9J6FNU2</accession>
<evidence type="ECO:0000256" key="2">
    <source>
        <dbReference type="ARBA" id="ARBA00022723"/>
    </source>
</evidence>
<proteinExistence type="predicted"/>
<evidence type="ECO:0000256" key="5">
    <source>
        <dbReference type="ARBA" id="ARBA00023239"/>
    </source>
</evidence>
<dbReference type="InterPro" id="IPR017946">
    <property type="entry name" value="PLC-like_Pdiesterase_TIM-brl"/>
</dbReference>
<reference evidence="6 7" key="1">
    <citation type="journal article" date="2020" name="Cell">
        <title>Large-Scale Comparative Analyses of Tick Genomes Elucidate Their Genetic Diversity and Vector Capacities.</title>
        <authorList>
            <consortium name="Tick Genome and Microbiome Consortium (TIGMIC)"/>
            <person name="Jia N."/>
            <person name="Wang J."/>
            <person name="Shi W."/>
            <person name="Du L."/>
            <person name="Sun Y."/>
            <person name="Zhan W."/>
            <person name="Jiang J.F."/>
            <person name="Wang Q."/>
            <person name="Zhang B."/>
            <person name="Ji P."/>
            <person name="Bell-Sakyi L."/>
            <person name="Cui X.M."/>
            <person name="Yuan T.T."/>
            <person name="Jiang B.G."/>
            <person name="Yang W.F."/>
            <person name="Lam T.T."/>
            <person name="Chang Q.C."/>
            <person name="Ding S.J."/>
            <person name="Wang X.J."/>
            <person name="Zhu J.G."/>
            <person name="Ruan X.D."/>
            <person name="Zhao L."/>
            <person name="Wei J.T."/>
            <person name="Ye R.Z."/>
            <person name="Que T.C."/>
            <person name="Du C.H."/>
            <person name="Zhou Y.H."/>
            <person name="Cheng J.X."/>
            <person name="Dai P.F."/>
            <person name="Guo W.B."/>
            <person name="Han X.H."/>
            <person name="Huang E.J."/>
            <person name="Li L.F."/>
            <person name="Wei W."/>
            <person name="Gao Y.C."/>
            <person name="Liu J.Z."/>
            <person name="Shao H.Z."/>
            <person name="Wang X."/>
            <person name="Wang C.C."/>
            <person name="Yang T.C."/>
            <person name="Huo Q.B."/>
            <person name="Li W."/>
            <person name="Chen H.Y."/>
            <person name="Chen S.E."/>
            <person name="Zhou L.G."/>
            <person name="Ni X.B."/>
            <person name="Tian J.H."/>
            <person name="Sheng Y."/>
            <person name="Liu T."/>
            <person name="Pan Y.S."/>
            <person name="Xia L.Y."/>
            <person name="Li J."/>
            <person name="Zhao F."/>
            <person name="Cao W.C."/>
        </authorList>
    </citation>
    <scope>NUCLEOTIDE SEQUENCE [LARGE SCALE GENOMIC DNA]</scope>
    <source>
        <strain evidence="6">HaeL-2018</strain>
    </source>
</reference>
<dbReference type="EMBL" id="JABSTR010000002">
    <property type="protein sequence ID" value="KAH9364709.1"/>
    <property type="molecule type" value="Genomic_DNA"/>
</dbReference>
<name>A0A9J6FNU2_HAELO</name>
<organism evidence="6 7">
    <name type="scientific">Haemaphysalis longicornis</name>
    <name type="common">Bush tick</name>
    <dbReference type="NCBI Taxonomy" id="44386"/>
    <lineage>
        <taxon>Eukaryota</taxon>
        <taxon>Metazoa</taxon>
        <taxon>Ecdysozoa</taxon>
        <taxon>Arthropoda</taxon>
        <taxon>Chelicerata</taxon>
        <taxon>Arachnida</taxon>
        <taxon>Acari</taxon>
        <taxon>Parasitiformes</taxon>
        <taxon>Ixodida</taxon>
        <taxon>Ixodoidea</taxon>
        <taxon>Ixodidae</taxon>
        <taxon>Haemaphysalinae</taxon>
        <taxon>Haemaphysalis</taxon>
    </lineage>
</organism>
<evidence type="ECO:0000256" key="1">
    <source>
        <dbReference type="ARBA" id="ARBA00000110"/>
    </source>
</evidence>
<dbReference type="Proteomes" id="UP000821853">
    <property type="component" value="Chromosome 10"/>
</dbReference>
<dbReference type="AlphaFoldDB" id="A0A9J6FNU2"/>
<dbReference type="OMA" id="HERWGSA"/>
<dbReference type="GO" id="GO:0046872">
    <property type="term" value="F:metal ion binding"/>
    <property type="evidence" value="ECO:0007669"/>
    <property type="project" value="UniProtKB-KW"/>
</dbReference>
<evidence type="ECO:0000256" key="3">
    <source>
        <dbReference type="ARBA" id="ARBA00022842"/>
    </source>
</evidence>
<dbReference type="GO" id="GO:0008081">
    <property type="term" value="F:phosphoric diester hydrolase activity"/>
    <property type="evidence" value="ECO:0007669"/>
    <property type="project" value="InterPro"/>
</dbReference>
<dbReference type="GO" id="GO:0006629">
    <property type="term" value="P:lipid metabolic process"/>
    <property type="evidence" value="ECO:0007669"/>
    <property type="project" value="InterPro"/>
</dbReference>
<keyword evidence="3" id="KW-0460">Magnesium</keyword>
<dbReference type="GO" id="GO:0016829">
    <property type="term" value="F:lyase activity"/>
    <property type="evidence" value="ECO:0007669"/>
    <property type="project" value="UniProtKB-KW"/>
</dbReference>
<evidence type="ECO:0000313" key="7">
    <source>
        <dbReference type="Proteomes" id="UP000821853"/>
    </source>
</evidence>
<comment type="caution">
    <text evidence="6">The sequence shown here is derived from an EMBL/GenBank/DDBJ whole genome shotgun (WGS) entry which is preliminary data.</text>
</comment>
<comment type="catalytic activity">
    <reaction evidence="1">
        <text>an N-(acyl)-sphingosylphosphoethanolamine = an N-(acyl)-sphingosyl-1,3-cyclic phosphate + ethanolamine</text>
        <dbReference type="Rhea" id="RHEA:60648"/>
        <dbReference type="ChEBI" id="CHEBI:57603"/>
        <dbReference type="ChEBI" id="CHEBI:143891"/>
        <dbReference type="ChEBI" id="CHEBI:143892"/>
    </reaction>
</comment>
<dbReference type="Gene3D" id="3.20.20.190">
    <property type="entry name" value="Phosphatidylinositol (PI) phosphodiesterase"/>
    <property type="match status" value="2"/>
</dbReference>
<evidence type="ECO:0000313" key="6">
    <source>
        <dbReference type="EMBL" id="KAH9364709.1"/>
    </source>
</evidence>
<protein>
    <submittedName>
        <fullName evidence="6">Uncharacterized protein</fullName>
    </submittedName>
</protein>
<keyword evidence="7" id="KW-1185">Reference proteome</keyword>
<evidence type="ECO:0000256" key="4">
    <source>
        <dbReference type="ARBA" id="ARBA00023157"/>
    </source>
</evidence>